<feature type="compositionally biased region" description="Low complexity" evidence="5">
    <location>
        <begin position="106"/>
        <end position="141"/>
    </location>
</feature>
<evidence type="ECO:0000313" key="9">
    <source>
        <dbReference type="Proteomes" id="UP001140091"/>
    </source>
</evidence>
<dbReference type="EMBL" id="JANBPK010001200">
    <property type="protein sequence ID" value="KAJ2924920.1"/>
    <property type="molecule type" value="Genomic_DNA"/>
</dbReference>
<evidence type="ECO:0000256" key="6">
    <source>
        <dbReference type="SAM" id="SignalP"/>
    </source>
</evidence>
<accession>A0A9W8MAJ4</accession>
<keyword evidence="3 6" id="KW-0732">Signal</keyword>
<dbReference type="Proteomes" id="UP001140091">
    <property type="component" value="Unassembled WGS sequence"/>
</dbReference>
<organism evidence="8 9">
    <name type="scientific">Candolleomyces eurysporus</name>
    <dbReference type="NCBI Taxonomy" id="2828524"/>
    <lineage>
        <taxon>Eukaryota</taxon>
        <taxon>Fungi</taxon>
        <taxon>Dikarya</taxon>
        <taxon>Basidiomycota</taxon>
        <taxon>Agaricomycotina</taxon>
        <taxon>Agaricomycetes</taxon>
        <taxon>Agaricomycetidae</taxon>
        <taxon>Agaricales</taxon>
        <taxon>Agaricineae</taxon>
        <taxon>Psathyrellaceae</taxon>
        <taxon>Candolleomyces</taxon>
    </lineage>
</organism>
<reference evidence="8" key="1">
    <citation type="submission" date="2022-06" db="EMBL/GenBank/DDBJ databases">
        <title>Genome Sequence of Candolleomyces eurysporus.</title>
        <authorList>
            <person name="Buettner E."/>
        </authorList>
    </citation>
    <scope>NUCLEOTIDE SEQUENCE</scope>
    <source>
        <strain evidence="8">VTCC 930004</strain>
    </source>
</reference>
<protein>
    <recommendedName>
        <fullName evidence="7">CFEM domain-containing protein</fullName>
    </recommendedName>
</protein>
<evidence type="ECO:0000313" key="8">
    <source>
        <dbReference type="EMBL" id="KAJ2924920.1"/>
    </source>
</evidence>
<keyword evidence="9" id="KW-1185">Reference proteome</keyword>
<feature type="compositionally biased region" description="Polar residues" evidence="5">
    <location>
        <begin position="92"/>
        <end position="105"/>
    </location>
</feature>
<gene>
    <name evidence="8" type="ORF">H1R20_g12169</name>
</gene>
<proteinExistence type="predicted"/>
<evidence type="ECO:0000256" key="4">
    <source>
        <dbReference type="ARBA" id="ARBA00023157"/>
    </source>
</evidence>
<feature type="region of interest" description="Disordered" evidence="5">
    <location>
        <begin position="92"/>
        <end position="144"/>
    </location>
</feature>
<keyword evidence="2" id="KW-0964">Secreted</keyword>
<feature type="domain" description="CFEM" evidence="7">
    <location>
        <begin position="1"/>
        <end position="114"/>
    </location>
</feature>
<feature type="non-terminal residue" evidence="8">
    <location>
        <position position="1"/>
    </location>
</feature>
<comment type="caution">
    <text evidence="8">The sequence shown here is derived from an EMBL/GenBank/DDBJ whole genome shotgun (WGS) entry which is preliminary data.</text>
</comment>
<evidence type="ECO:0000256" key="3">
    <source>
        <dbReference type="ARBA" id="ARBA00022729"/>
    </source>
</evidence>
<evidence type="ECO:0000256" key="2">
    <source>
        <dbReference type="ARBA" id="ARBA00022525"/>
    </source>
</evidence>
<evidence type="ECO:0000256" key="5">
    <source>
        <dbReference type="SAM" id="MobiDB-lite"/>
    </source>
</evidence>
<dbReference type="Pfam" id="PF05730">
    <property type="entry name" value="CFEM"/>
    <property type="match status" value="1"/>
</dbReference>
<sequence>MVFSAVLAALAATAATVVKAQDPGSLGITPCILACITPAAQANNCSSFADIPCVCGSAQLQVDARACLADHCEPAELETAVSLQSAQCASITPSGTAGPPQSLSFTSPTQPTAGSSTTGSSTTPPGGVSTTAPPTSETSPAGNSAAVNSQRVGWAGLAVFGAVAGLAL</sequence>
<comment type="subcellular location">
    <subcellularLocation>
        <location evidence="1">Secreted</location>
    </subcellularLocation>
</comment>
<dbReference type="InterPro" id="IPR008427">
    <property type="entry name" value="Extracellular_membr_CFEM_dom"/>
</dbReference>
<dbReference type="GO" id="GO:0005576">
    <property type="term" value="C:extracellular region"/>
    <property type="evidence" value="ECO:0007669"/>
    <property type="project" value="UniProtKB-SubCell"/>
</dbReference>
<name>A0A9W8MAJ4_9AGAR</name>
<dbReference type="PROSITE" id="PS52012">
    <property type="entry name" value="CFEM"/>
    <property type="match status" value="1"/>
</dbReference>
<dbReference type="OrthoDB" id="4505683at2759"/>
<keyword evidence="4" id="KW-1015">Disulfide bond</keyword>
<evidence type="ECO:0000256" key="1">
    <source>
        <dbReference type="ARBA" id="ARBA00004613"/>
    </source>
</evidence>
<dbReference type="AlphaFoldDB" id="A0A9W8MAJ4"/>
<feature type="signal peptide" evidence="6">
    <location>
        <begin position="1"/>
        <end position="20"/>
    </location>
</feature>
<evidence type="ECO:0000259" key="7">
    <source>
        <dbReference type="PROSITE" id="PS52012"/>
    </source>
</evidence>
<feature type="chain" id="PRO_5040859310" description="CFEM domain-containing protein" evidence="6">
    <location>
        <begin position="21"/>
        <end position="168"/>
    </location>
</feature>